<dbReference type="AlphaFoldDB" id="A0A2I0JNT9"/>
<dbReference type="Pfam" id="PF17919">
    <property type="entry name" value="RT_RNaseH_2"/>
    <property type="match status" value="1"/>
</dbReference>
<evidence type="ECO:0000259" key="1">
    <source>
        <dbReference type="Pfam" id="PF17919"/>
    </source>
</evidence>
<feature type="domain" description="Reverse transcriptase/retrotransposon-derived protein RNase H-like" evidence="1">
    <location>
        <begin position="77"/>
        <end position="127"/>
    </location>
</feature>
<dbReference type="InterPro" id="IPR043128">
    <property type="entry name" value="Rev_trsase/Diguanyl_cyclase"/>
</dbReference>
<dbReference type="FunFam" id="3.30.70.270:FF:000020">
    <property type="entry name" value="Transposon Tf2-6 polyprotein-like Protein"/>
    <property type="match status" value="1"/>
</dbReference>
<proteinExistence type="predicted"/>
<dbReference type="STRING" id="22663.A0A2I0JNT9"/>
<keyword evidence="3" id="KW-1185">Reference proteome</keyword>
<reference evidence="2 3" key="1">
    <citation type="submission" date="2017-11" db="EMBL/GenBank/DDBJ databases">
        <title>De-novo sequencing of pomegranate (Punica granatum L.) genome.</title>
        <authorList>
            <person name="Akparov Z."/>
            <person name="Amiraslanov A."/>
            <person name="Hajiyeva S."/>
            <person name="Abbasov M."/>
            <person name="Kaur K."/>
            <person name="Hamwieh A."/>
            <person name="Solovyev V."/>
            <person name="Salamov A."/>
            <person name="Braich B."/>
            <person name="Kosarev P."/>
            <person name="Mahmoud A."/>
            <person name="Hajiyev E."/>
            <person name="Babayeva S."/>
            <person name="Izzatullayeva V."/>
            <person name="Mammadov A."/>
            <person name="Mammadov A."/>
            <person name="Sharifova S."/>
            <person name="Ojaghi J."/>
            <person name="Eynullazada K."/>
            <person name="Bayramov B."/>
            <person name="Abdulazimova A."/>
            <person name="Shahmuradov I."/>
        </authorList>
    </citation>
    <scope>NUCLEOTIDE SEQUENCE [LARGE SCALE GENOMIC DNA]</scope>
    <source>
        <strain evidence="3">cv. AG2017</strain>
        <tissue evidence="2">Leaf</tissue>
    </source>
</reference>
<sequence>MVREEIVLGHKVSKKGIEVDRAKVKIIEKLPPPTSVKRDRSFLGHAAFYRRFIRDFSKISRLFCNLLEKDSTFVFHDCCLQAFNLLKEKLTSAPVIVAPNCELPFELMCDANDYVVGAVLGQKRGKQLRQPA</sequence>
<dbReference type="EMBL" id="PGOL01001531">
    <property type="protein sequence ID" value="PKI57186.1"/>
    <property type="molecule type" value="Genomic_DNA"/>
</dbReference>
<gene>
    <name evidence="2" type="ORF">CRG98_022476</name>
</gene>
<dbReference type="Gene3D" id="3.30.70.270">
    <property type="match status" value="1"/>
</dbReference>
<dbReference type="PANTHER" id="PTHR34072:SF57">
    <property type="entry name" value="RNA-DIRECTED DNA POLYMERASE"/>
    <property type="match status" value="1"/>
</dbReference>
<evidence type="ECO:0000313" key="2">
    <source>
        <dbReference type="EMBL" id="PKI57186.1"/>
    </source>
</evidence>
<dbReference type="PANTHER" id="PTHR34072">
    <property type="entry name" value="ENZYMATIC POLYPROTEIN-RELATED"/>
    <property type="match status" value="1"/>
</dbReference>
<accession>A0A2I0JNT9</accession>
<dbReference type="Proteomes" id="UP000233551">
    <property type="component" value="Unassembled WGS sequence"/>
</dbReference>
<dbReference type="InterPro" id="IPR041577">
    <property type="entry name" value="RT_RNaseH_2"/>
</dbReference>
<dbReference type="InterPro" id="IPR043502">
    <property type="entry name" value="DNA/RNA_pol_sf"/>
</dbReference>
<comment type="caution">
    <text evidence="2">The sequence shown here is derived from an EMBL/GenBank/DDBJ whole genome shotgun (WGS) entry which is preliminary data.</text>
</comment>
<evidence type="ECO:0000313" key="3">
    <source>
        <dbReference type="Proteomes" id="UP000233551"/>
    </source>
</evidence>
<name>A0A2I0JNT9_PUNGR</name>
<protein>
    <recommendedName>
        <fullName evidence="1">Reverse transcriptase/retrotransposon-derived protein RNase H-like domain-containing protein</fullName>
    </recommendedName>
</protein>
<organism evidence="2 3">
    <name type="scientific">Punica granatum</name>
    <name type="common">Pomegranate</name>
    <dbReference type="NCBI Taxonomy" id="22663"/>
    <lineage>
        <taxon>Eukaryota</taxon>
        <taxon>Viridiplantae</taxon>
        <taxon>Streptophyta</taxon>
        <taxon>Embryophyta</taxon>
        <taxon>Tracheophyta</taxon>
        <taxon>Spermatophyta</taxon>
        <taxon>Magnoliopsida</taxon>
        <taxon>eudicotyledons</taxon>
        <taxon>Gunneridae</taxon>
        <taxon>Pentapetalae</taxon>
        <taxon>rosids</taxon>
        <taxon>malvids</taxon>
        <taxon>Myrtales</taxon>
        <taxon>Lythraceae</taxon>
        <taxon>Punica</taxon>
    </lineage>
</organism>
<dbReference type="SUPFAM" id="SSF56672">
    <property type="entry name" value="DNA/RNA polymerases"/>
    <property type="match status" value="1"/>
</dbReference>